<dbReference type="GO" id="GO:0020037">
    <property type="term" value="F:heme binding"/>
    <property type="evidence" value="ECO:0007669"/>
    <property type="project" value="InterPro"/>
</dbReference>
<comment type="similarity">
    <text evidence="1">Belongs to the cytochrome P450 family.</text>
</comment>
<dbReference type="GO" id="GO:0004497">
    <property type="term" value="F:monooxygenase activity"/>
    <property type="evidence" value="ECO:0007669"/>
    <property type="project" value="InterPro"/>
</dbReference>
<dbReference type="AlphaFoldDB" id="M7SQA4"/>
<keyword evidence="2 5" id="KW-0349">Heme</keyword>
<dbReference type="PANTHER" id="PTHR24305">
    <property type="entry name" value="CYTOCHROME P450"/>
    <property type="match status" value="1"/>
</dbReference>
<dbReference type="PANTHER" id="PTHR24305:SF166">
    <property type="entry name" value="CYTOCHROME P450 12A4, MITOCHONDRIAL-RELATED"/>
    <property type="match status" value="1"/>
</dbReference>
<comment type="cofactor">
    <cofactor evidence="5">
        <name>heme</name>
        <dbReference type="ChEBI" id="CHEBI:30413"/>
    </cofactor>
</comment>
<dbReference type="PRINTS" id="PR00463">
    <property type="entry name" value="EP450I"/>
</dbReference>
<evidence type="ECO:0000313" key="6">
    <source>
        <dbReference type="EMBL" id="EMR66638.1"/>
    </source>
</evidence>
<keyword evidence="3 5" id="KW-0479">Metal-binding</keyword>
<dbReference type="HOGENOM" id="CLU_001570_14_0_1"/>
<dbReference type="Proteomes" id="UP000012174">
    <property type="component" value="Unassembled WGS sequence"/>
</dbReference>
<evidence type="ECO:0000256" key="1">
    <source>
        <dbReference type="ARBA" id="ARBA00010617"/>
    </source>
</evidence>
<dbReference type="GO" id="GO:0016705">
    <property type="term" value="F:oxidoreductase activity, acting on paired donors, with incorporation or reduction of molecular oxygen"/>
    <property type="evidence" value="ECO:0007669"/>
    <property type="project" value="InterPro"/>
</dbReference>
<dbReference type="Gene3D" id="1.10.630.10">
    <property type="entry name" value="Cytochrome P450"/>
    <property type="match status" value="1"/>
</dbReference>
<dbReference type="SUPFAM" id="SSF48264">
    <property type="entry name" value="Cytochrome P450"/>
    <property type="match status" value="1"/>
</dbReference>
<protein>
    <submittedName>
        <fullName evidence="6">Putative cytochrome p450 oxidoreductase protein</fullName>
    </submittedName>
</protein>
<accession>M7SQA4</accession>
<evidence type="ECO:0000256" key="3">
    <source>
        <dbReference type="ARBA" id="ARBA00022723"/>
    </source>
</evidence>
<keyword evidence="7" id="KW-1185">Reference proteome</keyword>
<dbReference type="GO" id="GO:0005506">
    <property type="term" value="F:iron ion binding"/>
    <property type="evidence" value="ECO:0007669"/>
    <property type="project" value="InterPro"/>
</dbReference>
<dbReference type="CDD" id="cd11060">
    <property type="entry name" value="CYP57A1-like"/>
    <property type="match status" value="1"/>
</dbReference>
<dbReference type="PRINTS" id="PR00385">
    <property type="entry name" value="P450"/>
</dbReference>
<dbReference type="KEGG" id="ela:UCREL1_6372"/>
<dbReference type="OrthoDB" id="3934656at2759"/>
<evidence type="ECO:0000313" key="7">
    <source>
        <dbReference type="Proteomes" id="UP000012174"/>
    </source>
</evidence>
<dbReference type="eggNOG" id="KOG0158">
    <property type="taxonomic scope" value="Eukaryota"/>
</dbReference>
<organism evidence="6 7">
    <name type="scientific">Eutypa lata (strain UCR-EL1)</name>
    <name type="common">Grapevine dieback disease fungus</name>
    <name type="synonym">Eutypa armeniacae</name>
    <dbReference type="NCBI Taxonomy" id="1287681"/>
    <lineage>
        <taxon>Eukaryota</taxon>
        <taxon>Fungi</taxon>
        <taxon>Dikarya</taxon>
        <taxon>Ascomycota</taxon>
        <taxon>Pezizomycotina</taxon>
        <taxon>Sordariomycetes</taxon>
        <taxon>Xylariomycetidae</taxon>
        <taxon>Xylariales</taxon>
        <taxon>Diatrypaceae</taxon>
        <taxon>Eutypa</taxon>
    </lineage>
</organism>
<evidence type="ECO:0000256" key="5">
    <source>
        <dbReference type="PIRSR" id="PIRSR602401-1"/>
    </source>
</evidence>
<name>M7SQA4_EUTLA</name>
<reference evidence="7" key="1">
    <citation type="journal article" date="2013" name="Genome Announc.">
        <title>Draft genome sequence of the grapevine dieback fungus Eutypa lata UCR-EL1.</title>
        <authorList>
            <person name="Blanco-Ulate B."/>
            <person name="Rolshausen P.E."/>
            <person name="Cantu D."/>
        </authorList>
    </citation>
    <scope>NUCLEOTIDE SEQUENCE [LARGE SCALE GENOMIC DNA]</scope>
    <source>
        <strain evidence="7">UCR-EL1</strain>
    </source>
</reference>
<dbReference type="InterPro" id="IPR001128">
    <property type="entry name" value="Cyt_P450"/>
</dbReference>
<proteinExistence type="inferred from homology"/>
<sequence>MTVRWRSPRADIVGTHFQEAILGMDWRTITVGEWRNMKYWGMEWHDDILDLHKKYGRIVRVAPNELSVVHPDGLKQLFSFRSNTEKTEWYHTWEILAGVEVPSLFPGQDKKVHSFLRKRVAAAYSMSTVLRTEKHIQSCMDLLWRQLKKHADTGHPVDMSNWTSYLAYDVVGELAFGEKFGSLESETDVMDLVKNSLGVNFMIANIGHYPGQAWLVKNWVFETVMKWCGNKSPIEDFFTWTSRAVQDRMSDKALSKRHDMLSYFIDMKDVNGNPANFREILLETHNIVGAGADTTSIGLRAALYFTCTRPIVYAKLQAEIDQYYDTRGLSGHITYTQTQELPYLKAVVKEALRLFPSISYQLLRKAPENMVIDGNVIPAGASVGISPRAQNRDPAVWGEDAEEFRPERWLEDPSKVSRMDEMSMTFGGNGPRVCMGKNIALVEIFLFLAQLLRNFNLEFASPDKPWRVETYWLSFQFDMLMYLTKRECMNLKDVD</sequence>
<evidence type="ECO:0000256" key="2">
    <source>
        <dbReference type="ARBA" id="ARBA00022617"/>
    </source>
</evidence>
<evidence type="ECO:0000256" key="4">
    <source>
        <dbReference type="ARBA" id="ARBA00023004"/>
    </source>
</evidence>
<keyword evidence="4 5" id="KW-0408">Iron</keyword>
<dbReference type="EMBL" id="KB706610">
    <property type="protein sequence ID" value="EMR66638.1"/>
    <property type="molecule type" value="Genomic_DNA"/>
</dbReference>
<gene>
    <name evidence="6" type="ORF">UCREL1_6372</name>
</gene>
<dbReference type="InterPro" id="IPR050121">
    <property type="entry name" value="Cytochrome_P450_monoxygenase"/>
</dbReference>
<dbReference type="InterPro" id="IPR036396">
    <property type="entry name" value="Cyt_P450_sf"/>
</dbReference>
<dbReference type="InterPro" id="IPR002401">
    <property type="entry name" value="Cyt_P450_E_grp-I"/>
</dbReference>
<dbReference type="Pfam" id="PF00067">
    <property type="entry name" value="p450"/>
    <property type="match status" value="1"/>
</dbReference>
<dbReference type="OMA" id="RIESFWF"/>
<feature type="binding site" description="axial binding residue" evidence="5">
    <location>
        <position position="434"/>
    </location>
    <ligand>
        <name>heme</name>
        <dbReference type="ChEBI" id="CHEBI:30413"/>
    </ligand>
    <ligandPart>
        <name>Fe</name>
        <dbReference type="ChEBI" id="CHEBI:18248"/>
    </ligandPart>
</feature>